<dbReference type="Proteomes" id="UP001283361">
    <property type="component" value="Unassembled WGS sequence"/>
</dbReference>
<dbReference type="PANTHER" id="PTHR36688:SF2">
    <property type="entry name" value="ENDONUCLEASE_EXONUCLEASE_PHOSPHATASE DOMAIN-CONTAINING PROTEIN"/>
    <property type="match status" value="1"/>
</dbReference>
<reference evidence="3" key="1">
    <citation type="journal article" date="2023" name="G3 (Bethesda)">
        <title>A reference genome for the long-term kleptoplast-retaining sea slug Elysia crispata morphotype clarki.</title>
        <authorList>
            <person name="Eastman K.E."/>
            <person name="Pendleton A.L."/>
            <person name="Shaikh M.A."/>
            <person name="Suttiyut T."/>
            <person name="Ogas R."/>
            <person name="Tomko P."/>
            <person name="Gavelis G."/>
            <person name="Widhalm J.R."/>
            <person name="Wisecaver J.H."/>
        </authorList>
    </citation>
    <scope>NUCLEOTIDE SEQUENCE</scope>
    <source>
        <strain evidence="3">ECLA1</strain>
    </source>
</reference>
<dbReference type="Pfam" id="PF14529">
    <property type="entry name" value="Exo_endo_phos_2"/>
    <property type="match status" value="1"/>
</dbReference>
<sequence>MNLPPENCLTVSDFNSHSTSWGYKESDRRGDEIEDWQIKNNLLLLNDPEDPPTFFSRRWISTSTPDLAFASDDISKITSRKVQNQLVGSDHKPVLLAVNMNYKPSNPKTFPRWNYSKADWVKFATLSDKLCKSVKCDDSNVNRACKNFNKAILEAANRSIPRGARRNYRPYWTEELQELENEVTNCREQVECSPTLNNNIALKASTARHKKAFNKAARTSWKQKTESLNLDKDGQKLWKLTKAMNDEDTKQIPIVIERGQEMVTGRRAANCFIDTYEEVSSIQVPDERKREIHKEIKEHQVQPNPPDYMNIPFNARELEDALKALKDKKSPGPDKITNEMLKHMGPKAKSKLIGLYNNSWKEGIVPQKWREAVMVPIYKKGKERSKTTSYRPISLTSCVGKLMERLINSRLVWHLEKRNILIPEQAGFRHHRSTEDQVAYIAQHIEDGFQDKRHTLAVWVDMEKAFDRVWKDGLRLKLHKSGISGCMYGWISQYLNNRTARAQVNGAHGRQRTLREGVPQGGVLSPTLFLIYVNDIIAELPRKIHSALYADDTVLWCSEEYITTDNYRMQQALEVLESWTKKWSEMLNSTKTTCTVFSLSPKEQKVTLRLGNQTLNAEDNPTYLGVTFDKRLTWKQHTQRTESRAKVRLALMKKLASTTWGADASTLRRLYTGRVRPVLEYGMAAWGTTAKTNMDKMSKVQNHAARIITGSMRSTPIQELETITGLQPLLDRCHEKLLIQAAKFKRLSGHPMQKRMYQPTRGRLKRENFVHQSRCLEPRHRDILEQTPQKISQCPEIPAWSKERHFLVKSGVPGIGPKDSQNDLMRKSITLEHLQQCYPKETWTYIFTDGSAEDATCNGGAGVYVKYPDGTDDRLSFATGLYSTNYKAETEALRAAAAHIENSPHLSHRVVFLSDALSVLQALQTGKDTDLNNLMSNLTRLCMKHTVILQWIPSHCGIHGNETTDTLAKEGTTYAQNDRSTTYSEVKTIIKAKQQNLFKQNHPHSNRNDPYHLLTRHEQVSIFRLRTGHNRLRNHLFHKLKIGDTAQCRCKTGSQTTEHLLYFCPNHESLRKQIWPDPTPMSQKLYGSLEDLQRTATFVVKSGETI</sequence>
<dbReference type="InterPro" id="IPR002156">
    <property type="entry name" value="RNaseH_domain"/>
</dbReference>
<dbReference type="SUPFAM" id="SSF53098">
    <property type="entry name" value="Ribonuclease H-like"/>
    <property type="match status" value="1"/>
</dbReference>
<keyword evidence="4" id="KW-1185">Reference proteome</keyword>
<dbReference type="Pfam" id="PF00075">
    <property type="entry name" value="RNase_H"/>
    <property type="match status" value="1"/>
</dbReference>
<dbReference type="GO" id="GO:0003676">
    <property type="term" value="F:nucleic acid binding"/>
    <property type="evidence" value="ECO:0007669"/>
    <property type="project" value="InterPro"/>
</dbReference>
<dbReference type="InterPro" id="IPR000477">
    <property type="entry name" value="RT_dom"/>
</dbReference>
<dbReference type="Pfam" id="PF00078">
    <property type="entry name" value="RVT_1"/>
    <property type="match status" value="1"/>
</dbReference>
<dbReference type="InterPro" id="IPR043502">
    <property type="entry name" value="DNA/RNA_pol_sf"/>
</dbReference>
<accession>A0AAE0Y7Q7</accession>
<dbReference type="InterPro" id="IPR036691">
    <property type="entry name" value="Endo/exonu/phosph_ase_sf"/>
</dbReference>
<proteinExistence type="predicted"/>
<dbReference type="Gene3D" id="3.60.10.10">
    <property type="entry name" value="Endonuclease/exonuclease/phosphatase"/>
    <property type="match status" value="1"/>
</dbReference>
<dbReference type="InterPro" id="IPR005135">
    <property type="entry name" value="Endo/exonuclease/phosphatase"/>
</dbReference>
<dbReference type="GO" id="GO:0006259">
    <property type="term" value="P:DNA metabolic process"/>
    <property type="evidence" value="ECO:0007669"/>
    <property type="project" value="UniProtKB-ARBA"/>
</dbReference>
<comment type="caution">
    <text evidence="3">The sequence shown here is derived from an EMBL/GenBank/DDBJ whole genome shotgun (WGS) entry which is preliminary data.</text>
</comment>
<dbReference type="InterPro" id="IPR052560">
    <property type="entry name" value="RdDP_mobile_element"/>
</dbReference>
<evidence type="ECO:0000259" key="2">
    <source>
        <dbReference type="PROSITE" id="PS50879"/>
    </source>
</evidence>
<feature type="domain" description="Reverse transcriptase" evidence="1">
    <location>
        <begin position="358"/>
        <end position="628"/>
    </location>
</feature>
<dbReference type="GO" id="GO:0004523">
    <property type="term" value="F:RNA-DNA hybrid ribonuclease activity"/>
    <property type="evidence" value="ECO:0007669"/>
    <property type="project" value="InterPro"/>
</dbReference>
<dbReference type="Gene3D" id="3.30.420.10">
    <property type="entry name" value="Ribonuclease H-like superfamily/Ribonuclease H"/>
    <property type="match status" value="1"/>
</dbReference>
<feature type="domain" description="RNase H type-1" evidence="2">
    <location>
        <begin position="840"/>
        <end position="973"/>
    </location>
</feature>
<dbReference type="InterPro" id="IPR036397">
    <property type="entry name" value="RNaseH_sf"/>
</dbReference>
<name>A0AAE0Y7Q7_9GAST</name>
<evidence type="ECO:0000313" key="4">
    <source>
        <dbReference type="Proteomes" id="UP001283361"/>
    </source>
</evidence>
<dbReference type="CDD" id="cd09276">
    <property type="entry name" value="Rnase_HI_RT_non_LTR"/>
    <property type="match status" value="1"/>
</dbReference>
<dbReference type="PANTHER" id="PTHR36688">
    <property type="entry name" value="ENDO/EXONUCLEASE/PHOSPHATASE DOMAIN-CONTAINING PROTEIN"/>
    <property type="match status" value="1"/>
</dbReference>
<dbReference type="CDD" id="cd01650">
    <property type="entry name" value="RT_nLTR_like"/>
    <property type="match status" value="1"/>
</dbReference>
<dbReference type="EMBL" id="JAWDGP010006763">
    <property type="protein sequence ID" value="KAK3735883.1"/>
    <property type="molecule type" value="Genomic_DNA"/>
</dbReference>
<dbReference type="PROSITE" id="PS50879">
    <property type="entry name" value="RNASE_H_1"/>
    <property type="match status" value="1"/>
</dbReference>
<gene>
    <name evidence="3" type="ORF">RRG08_041070</name>
</gene>
<dbReference type="SUPFAM" id="SSF56219">
    <property type="entry name" value="DNase I-like"/>
    <property type="match status" value="1"/>
</dbReference>
<evidence type="ECO:0000259" key="1">
    <source>
        <dbReference type="PROSITE" id="PS50878"/>
    </source>
</evidence>
<dbReference type="PROSITE" id="PS50878">
    <property type="entry name" value="RT_POL"/>
    <property type="match status" value="1"/>
</dbReference>
<evidence type="ECO:0000313" key="3">
    <source>
        <dbReference type="EMBL" id="KAK3735883.1"/>
    </source>
</evidence>
<dbReference type="AlphaFoldDB" id="A0AAE0Y7Q7"/>
<dbReference type="InterPro" id="IPR012337">
    <property type="entry name" value="RNaseH-like_sf"/>
</dbReference>
<dbReference type="SUPFAM" id="SSF56672">
    <property type="entry name" value="DNA/RNA polymerases"/>
    <property type="match status" value="1"/>
</dbReference>
<organism evidence="3 4">
    <name type="scientific">Elysia crispata</name>
    <name type="common">lettuce slug</name>
    <dbReference type="NCBI Taxonomy" id="231223"/>
    <lineage>
        <taxon>Eukaryota</taxon>
        <taxon>Metazoa</taxon>
        <taxon>Spiralia</taxon>
        <taxon>Lophotrochozoa</taxon>
        <taxon>Mollusca</taxon>
        <taxon>Gastropoda</taxon>
        <taxon>Heterobranchia</taxon>
        <taxon>Euthyneura</taxon>
        <taxon>Panpulmonata</taxon>
        <taxon>Sacoglossa</taxon>
        <taxon>Placobranchoidea</taxon>
        <taxon>Plakobranchidae</taxon>
        <taxon>Elysia</taxon>
    </lineage>
</organism>
<protein>
    <submittedName>
        <fullName evidence="3">Uncharacterized protein</fullName>
    </submittedName>
</protein>